<feature type="transmembrane region" description="Helical" evidence="5">
    <location>
        <begin position="87"/>
        <end position="106"/>
    </location>
</feature>
<dbReference type="Gene3D" id="1.10.10.1740">
    <property type="entry name" value="Transmembrane protein 14-like"/>
    <property type="match status" value="1"/>
</dbReference>
<keyword evidence="4 5" id="KW-0472">Membrane</keyword>
<dbReference type="AlphaFoldDB" id="A0A395LXT2"/>
<keyword evidence="2 5" id="KW-0812">Transmembrane</keyword>
<evidence type="ECO:0000256" key="2">
    <source>
        <dbReference type="ARBA" id="ARBA00022692"/>
    </source>
</evidence>
<feature type="transmembrane region" description="Helical" evidence="5">
    <location>
        <begin position="5"/>
        <end position="23"/>
    </location>
</feature>
<keyword evidence="3 5" id="KW-1133">Transmembrane helix</keyword>
<dbReference type="GO" id="GO:0016020">
    <property type="term" value="C:membrane"/>
    <property type="evidence" value="ECO:0007669"/>
    <property type="project" value="UniProtKB-SubCell"/>
</dbReference>
<gene>
    <name evidence="6" type="ORF">D0433_13920</name>
</gene>
<proteinExistence type="predicted"/>
<organism evidence="6 7">
    <name type="scientific">Candidatus Thermochlorobacter aerophilus</name>
    <dbReference type="NCBI Taxonomy" id="1868324"/>
    <lineage>
        <taxon>Bacteria</taxon>
        <taxon>Pseudomonadati</taxon>
        <taxon>Chlorobiota</taxon>
        <taxon>Chlorobiia</taxon>
        <taxon>Chlorobiales</taxon>
        <taxon>Candidatus Thermochlorobacteriaceae</taxon>
        <taxon>Candidatus Thermochlorobacter</taxon>
    </lineage>
</organism>
<evidence type="ECO:0000256" key="1">
    <source>
        <dbReference type="ARBA" id="ARBA00004370"/>
    </source>
</evidence>
<dbReference type="InterPro" id="IPR005349">
    <property type="entry name" value="TMEM14"/>
</dbReference>
<feature type="transmembrane region" description="Helical" evidence="5">
    <location>
        <begin position="29"/>
        <end position="46"/>
    </location>
</feature>
<evidence type="ECO:0000313" key="6">
    <source>
        <dbReference type="EMBL" id="RFM22908.1"/>
    </source>
</evidence>
<dbReference type="Pfam" id="PF03647">
    <property type="entry name" value="Tmemb_14"/>
    <property type="match status" value="1"/>
</dbReference>
<evidence type="ECO:0000256" key="3">
    <source>
        <dbReference type="ARBA" id="ARBA00022989"/>
    </source>
</evidence>
<comment type="subcellular location">
    <subcellularLocation>
        <location evidence="1">Membrane</location>
    </subcellularLocation>
</comment>
<accession>A0A395LXT2</accession>
<name>A0A395LXT2_9BACT</name>
<dbReference type="Proteomes" id="UP000266389">
    <property type="component" value="Unassembled WGS sequence"/>
</dbReference>
<protein>
    <submittedName>
        <fullName evidence="6">Uncharacterized protein</fullName>
    </submittedName>
</protein>
<reference evidence="6 7" key="1">
    <citation type="journal article" date="2011" name="ISME J.">
        <title>Community ecology of hot spring cyanobacterial mats: predominant populations and their functional potential.</title>
        <authorList>
            <person name="Klatt C.G."/>
            <person name="Wood J.M."/>
            <person name="Rusch D.B."/>
            <person name="Bateson M.M."/>
            <person name="Hamamura N."/>
            <person name="Heidelberg J.F."/>
            <person name="Grossman A.R."/>
            <person name="Bhaya D."/>
            <person name="Cohan F.M."/>
            <person name="Kuhl M."/>
            <person name="Bryant D.A."/>
            <person name="Ward D.M."/>
        </authorList>
    </citation>
    <scope>NUCLEOTIDE SEQUENCE [LARGE SCALE GENOMIC DNA]</scope>
    <source>
        <strain evidence="6">OS</strain>
    </source>
</reference>
<comment type="caution">
    <text evidence="6">The sequence shown here is derived from an EMBL/GenBank/DDBJ whole genome shotgun (WGS) entry which is preliminary data.</text>
</comment>
<feature type="transmembrane region" description="Helical" evidence="5">
    <location>
        <begin position="53"/>
        <end position="75"/>
    </location>
</feature>
<dbReference type="EMBL" id="PHFL01000072">
    <property type="protein sequence ID" value="RFM22908.1"/>
    <property type="molecule type" value="Genomic_DNA"/>
</dbReference>
<dbReference type="InterPro" id="IPR044890">
    <property type="entry name" value="TMEM14_sf"/>
</dbReference>
<evidence type="ECO:0000256" key="4">
    <source>
        <dbReference type="ARBA" id="ARBA00023136"/>
    </source>
</evidence>
<evidence type="ECO:0000313" key="7">
    <source>
        <dbReference type="Proteomes" id="UP000266389"/>
    </source>
</evidence>
<evidence type="ECO:0000256" key="5">
    <source>
        <dbReference type="SAM" id="Phobius"/>
    </source>
</evidence>
<sequence length="116" mass="12277">MNTVILIYGGLLIVLGIIGYIQSGSPTSFIGSAAGVLAIVGAYLYQTQEWAKWLCFAAALGIIGGLGARLPGAFSKISSGEATLGEYWVRFSLVGLSLLFILYFFFGLKQNTNTAS</sequence>